<reference evidence="2" key="2">
    <citation type="submission" date="2015-01" db="EMBL/GenBank/DDBJ databases">
        <title>Complete genome sequence of Methylobacterium aquaticum strain 22A.</title>
        <authorList>
            <person name="Tani A."/>
            <person name="Ogura Y."/>
            <person name="Hayashi T."/>
        </authorList>
    </citation>
    <scope>NUCLEOTIDE SEQUENCE [LARGE SCALE GENOMIC DNA]</scope>
    <source>
        <strain evidence="2">MA-22A</strain>
        <plasmid evidence="2">Plasmid pMaq22A_1p DNA</plasmid>
    </source>
</reference>
<organism evidence="1 2">
    <name type="scientific">Methylobacterium aquaticum</name>
    <dbReference type="NCBI Taxonomy" id="270351"/>
    <lineage>
        <taxon>Bacteria</taxon>
        <taxon>Pseudomonadati</taxon>
        <taxon>Pseudomonadota</taxon>
        <taxon>Alphaproteobacteria</taxon>
        <taxon>Hyphomicrobiales</taxon>
        <taxon>Methylobacteriaceae</taxon>
        <taxon>Methylobacterium</taxon>
    </lineage>
</organism>
<evidence type="ECO:0000313" key="2">
    <source>
        <dbReference type="Proteomes" id="UP000061432"/>
    </source>
</evidence>
<dbReference type="RefSeq" id="WP_060850505.1">
    <property type="nucleotide sequence ID" value="NZ_AP014705.1"/>
</dbReference>
<dbReference type="AlphaFoldDB" id="A0A0C6FV42"/>
<geneLocation type="plasmid" evidence="2">
    <name>pMaq22A_1p DNA</name>
</geneLocation>
<evidence type="ECO:0000313" key="1">
    <source>
        <dbReference type="EMBL" id="BAQ49449.1"/>
    </source>
</evidence>
<reference evidence="1 2" key="1">
    <citation type="journal article" date="2015" name="Genome Announc.">
        <title>Complete Genome Sequence of Methylobacterium aquaticum Strain 22A, Isolated from Racomitrium japonicum Moss.</title>
        <authorList>
            <person name="Tani A."/>
            <person name="Ogura Y."/>
            <person name="Hayashi T."/>
            <person name="Kimbara K."/>
        </authorList>
    </citation>
    <scope>NUCLEOTIDE SEQUENCE [LARGE SCALE GENOMIC DNA]</scope>
    <source>
        <strain evidence="1 2">MA-22A</strain>
        <plasmid evidence="2">Plasmid pMaq22A_1p DNA</plasmid>
    </source>
</reference>
<name>A0A0C6FV42_9HYPH</name>
<dbReference type="OrthoDB" id="7998066at2"/>
<dbReference type="EMBL" id="AP014705">
    <property type="protein sequence ID" value="BAQ49449.1"/>
    <property type="molecule type" value="Genomic_DNA"/>
</dbReference>
<dbReference type="Proteomes" id="UP000061432">
    <property type="component" value="Plasmid pMaq22A_1p"/>
</dbReference>
<accession>A0A0C6FV42</accession>
<protein>
    <submittedName>
        <fullName evidence="1">Uncharacterized protein</fullName>
    </submittedName>
</protein>
<sequence>MTERTEYWWVEWCEGMPPEPARIGFEGDTPTTIEEIGGYTQPLADREVRLIERVLPAGRAAAVVAKLESIGTTCHHIDQVWDDLYEAVAILQDGENRA</sequence>
<dbReference type="PATRIC" id="fig|270351.10.peg.6523"/>
<gene>
    <name evidence="1" type="ORF">Maq22A_1p36180</name>
</gene>
<dbReference type="KEGG" id="maqu:Maq22A_1p36180"/>
<keyword evidence="1" id="KW-0614">Plasmid</keyword>
<proteinExistence type="predicted"/>